<organism evidence="2 3">
    <name type="scientific">Candidatus Syntrophocurvum alkaliphilum</name>
    <dbReference type="NCBI Taxonomy" id="2293317"/>
    <lineage>
        <taxon>Bacteria</taxon>
        <taxon>Bacillati</taxon>
        <taxon>Bacillota</taxon>
        <taxon>Clostridia</taxon>
        <taxon>Eubacteriales</taxon>
        <taxon>Syntrophomonadaceae</taxon>
        <taxon>Candidatus Syntrophocurvum</taxon>
    </lineage>
</organism>
<evidence type="ECO:0008006" key="4">
    <source>
        <dbReference type="Google" id="ProtNLM"/>
    </source>
</evidence>
<name>A0A6I6DBP3_9FIRM</name>
<keyword evidence="1" id="KW-0472">Membrane</keyword>
<keyword evidence="1" id="KW-0812">Transmembrane</keyword>
<accession>A0A6I6DBP3</accession>
<keyword evidence="1" id="KW-1133">Transmembrane helix</keyword>
<dbReference type="InterPro" id="IPR007462">
    <property type="entry name" value="COV1-like"/>
</dbReference>
<feature type="transmembrane region" description="Helical" evidence="1">
    <location>
        <begin position="7"/>
        <end position="28"/>
    </location>
</feature>
<keyword evidence="3" id="KW-1185">Reference proteome</keyword>
<evidence type="ECO:0000313" key="3">
    <source>
        <dbReference type="Proteomes" id="UP000426444"/>
    </source>
</evidence>
<protein>
    <recommendedName>
        <fullName evidence="4">Transporter</fullName>
    </recommendedName>
</protein>
<dbReference type="EMBL" id="CP046457">
    <property type="protein sequence ID" value="QGU00129.1"/>
    <property type="molecule type" value="Genomic_DNA"/>
</dbReference>
<dbReference type="Proteomes" id="UP000426444">
    <property type="component" value="Chromosome"/>
</dbReference>
<evidence type="ECO:0000313" key="2">
    <source>
        <dbReference type="EMBL" id="QGU00129.1"/>
    </source>
</evidence>
<feature type="transmembrane region" description="Helical" evidence="1">
    <location>
        <begin position="48"/>
        <end position="71"/>
    </location>
</feature>
<dbReference type="PANTHER" id="PTHR31876:SF26">
    <property type="entry name" value="PROTEIN LIKE COV 2"/>
    <property type="match status" value="1"/>
</dbReference>
<dbReference type="Pfam" id="PF04367">
    <property type="entry name" value="DUF502"/>
    <property type="match status" value="1"/>
</dbReference>
<dbReference type="AlphaFoldDB" id="A0A6I6DBP3"/>
<dbReference type="PANTHER" id="PTHR31876">
    <property type="entry name" value="COV-LIKE PROTEIN 1"/>
    <property type="match status" value="1"/>
</dbReference>
<evidence type="ECO:0000256" key="1">
    <source>
        <dbReference type="SAM" id="Phobius"/>
    </source>
</evidence>
<reference evidence="3" key="1">
    <citation type="journal article" date="2019" name="Microbiology">
        <title>Complete Genome Sequence of an Uncultured Bacterium of the Candidate Phylum Bipolaricaulota.</title>
        <authorList>
            <person name="Kadnikov V.V."/>
            <person name="Mardanov A.V."/>
            <person name="Beletsky A.V."/>
            <person name="Frank Y.A."/>
            <person name="Karnachuk O.V."/>
            <person name="Ravin N.V."/>
        </authorList>
    </citation>
    <scope>NUCLEOTIDE SEQUENCE [LARGE SCALE GENOMIC DNA]</scope>
</reference>
<dbReference type="RefSeq" id="WP_197079057.1">
    <property type="nucleotide sequence ID" value="NZ_CP046457.1"/>
</dbReference>
<gene>
    <name evidence="2" type="ORF">SYNTR_1535</name>
</gene>
<dbReference type="KEGG" id="salq:SYNTR_1535"/>
<proteinExistence type="predicted"/>
<sequence length="193" mass="21351">MKRITSLFLAGLAALLPIAISLAIFIWLFNFIDNILEPILTYFFGQAIPGIGFLITIVIIILIGFVATSFIGQKLLKFGEKILFKVPLLGKIYGTIKKIIDSVFSSGKDSFRQVALIEFPKEGVYSIGFITNEDFNFGDDNCYSIFIPTTPNPTNGFFILVPKQKVKLLDISVDQGIELVISMGMIKNEVNGS</sequence>